<protein>
    <recommendedName>
        <fullName evidence="3">DUF72 domain-containing protein</fullName>
    </recommendedName>
</protein>
<organism evidence="1 2">
    <name type="scientific">Candidatus Bipolaricaulis anaerobius</name>
    <dbReference type="NCBI Taxonomy" id="2026885"/>
    <lineage>
        <taxon>Bacteria</taxon>
        <taxon>Candidatus Bipolaricaulota</taxon>
        <taxon>Candidatus Bipolaricaulia</taxon>
        <taxon>Candidatus Bipolaricaulales</taxon>
        <taxon>Candidatus Bipolaricaulaceae</taxon>
        <taxon>Candidatus Bipolaricaulis</taxon>
    </lineage>
</organism>
<dbReference type="InterPro" id="IPR036520">
    <property type="entry name" value="UPF0759_sf"/>
</dbReference>
<gene>
    <name evidence="1" type="ORF">BARAN1_0581</name>
</gene>
<dbReference type="SUPFAM" id="SSF117396">
    <property type="entry name" value="TM1631-like"/>
    <property type="match status" value="1"/>
</dbReference>
<dbReference type="EMBL" id="LS483254">
    <property type="protein sequence ID" value="SQD92605.1"/>
    <property type="molecule type" value="Genomic_DNA"/>
</dbReference>
<evidence type="ECO:0000313" key="1">
    <source>
        <dbReference type="EMBL" id="SQD92605.1"/>
    </source>
</evidence>
<dbReference type="Pfam" id="PF01904">
    <property type="entry name" value="DUF72"/>
    <property type="match status" value="1"/>
</dbReference>
<dbReference type="RefSeq" id="WP_122030798.1">
    <property type="nucleotide sequence ID" value="NZ_LS483254.1"/>
</dbReference>
<evidence type="ECO:0000313" key="2">
    <source>
        <dbReference type="Proteomes" id="UP000249818"/>
    </source>
</evidence>
<dbReference type="Proteomes" id="UP000249818">
    <property type="component" value="Chromosome BARAN1"/>
</dbReference>
<accession>A0A2X3MKD3</accession>
<dbReference type="InterPro" id="IPR002763">
    <property type="entry name" value="DUF72"/>
</dbReference>
<dbReference type="OrthoDB" id="9780310at2"/>
<name>A0A2X3MKD3_9BACT</name>
<evidence type="ECO:0008006" key="3">
    <source>
        <dbReference type="Google" id="ProtNLM"/>
    </source>
</evidence>
<keyword evidence="2" id="KW-1185">Reference proteome</keyword>
<dbReference type="PANTHER" id="PTHR30348">
    <property type="entry name" value="UNCHARACTERIZED PROTEIN YECE"/>
    <property type="match status" value="1"/>
</dbReference>
<dbReference type="Gene3D" id="3.20.20.410">
    <property type="entry name" value="Protein of unknown function UPF0759"/>
    <property type="match status" value="1"/>
</dbReference>
<dbReference type="KEGG" id="bana:BARAN1_0581"/>
<dbReference type="PANTHER" id="PTHR30348:SF4">
    <property type="entry name" value="DUF72 DOMAIN-CONTAINING PROTEIN"/>
    <property type="match status" value="1"/>
</dbReference>
<dbReference type="AlphaFoldDB" id="A0A2X3MKD3"/>
<sequence>MEVRIGCCGWSALPPGGEQGRHRLQLYAAQFSLVEVNSTFYRLPPLATVRRWRDLADRVNPQFEFTVKAHRGITHYARFQGPQARAGFARSVEVARALRARVLLLQCPPAFSPKPDHEEALAQFLSTVDRGGLTLVWEPRGQWDEEPERVAALCRKHSLVHGTDPFRTLPVTGGEIAYLRLHGSPPGARMYRYTYSDHDLERLRDTVRGLEAERVYVLFNNDTMVSDARRFAGMWATG</sequence>
<proteinExistence type="predicted"/>
<reference evidence="2" key="1">
    <citation type="submission" date="2018-05" db="EMBL/GenBank/DDBJ databases">
        <authorList>
            <person name="Hao L."/>
        </authorList>
    </citation>
    <scope>NUCLEOTIDE SEQUENCE [LARGE SCALE GENOMIC DNA]</scope>
</reference>